<sequence length="215" mass="23987">MRKGQGQSVYSKIAFDLAVKIASGELREGTKITGRSLMGTQYKASPETIRRALWHLSDVGVISTQDNVGSTVVSRSHAVEYVEHRRLDNDLLALRARLDAMIAARDELNRDIDATLGQILELNQRFRDSDRLHLFTFRIGGNFPALGVSIRDFQFRQKTGATIVAVRRGDETMLSPEPSTQFKLDDVLIVVCGVQHINKVRELMEGGVSGTFRES</sequence>
<keyword evidence="2" id="KW-0238">DNA-binding</keyword>
<keyword evidence="1" id="KW-0805">Transcription regulation</keyword>
<evidence type="ECO:0000313" key="7">
    <source>
        <dbReference type="EMBL" id="MST54909.1"/>
    </source>
</evidence>
<dbReference type="EMBL" id="VUNH01000002">
    <property type="protein sequence ID" value="MST54909.1"/>
    <property type="molecule type" value="Genomic_DNA"/>
</dbReference>
<protein>
    <submittedName>
        <fullName evidence="7">GntR family transcriptional regulator</fullName>
    </submittedName>
</protein>
<dbReference type="SUPFAM" id="SSF46785">
    <property type="entry name" value="Winged helix' DNA-binding domain"/>
    <property type="match status" value="1"/>
</dbReference>
<organism evidence="7 8">
    <name type="scientific">Pyramidobacter porci</name>
    <dbReference type="NCBI Taxonomy" id="2605789"/>
    <lineage>
        <taxon>Bacteria</taxon>
        <taxon>Thermotogati</taxon>
        <taxon>Synergistota</taxon>
        <taxon>Synergistia</taxon>
        <taxon>Synergistales</taxon>
        <taxon>Dethiosulfovibrionaceae</taxon>
        <taxon>Pyramidobacter</taxon>
    </lineage>
</organism>
<dbReference type="SMART" id="SM00345">
    <property type="entry name" value="HTH_GNTR"/>
    <property type="match status" value="1"/>
</dbReference>
<dbReference type="InterPro" id="IPR036390">
    <property type="entry name" value="WH_DNA-bd_sf"/>
</dbReference>
<evidence type="ECO:0000259" key="6">
    <source>
        <dbReference type="PROSITE" id="PS51202"/>
    </source>
</evidence>
<dbReference type="InterPro" id="IPR006037">
    <property type="entry name" value="RCK_C"/>
</dbReference>
<dbReference type="SUPFAM" id="SSF116726">
    <property type="entry name" value="TrkA C-terminal domain-like"/>
    <property type="match status" value="1"/>
</dbReference>
<dbReference type="Gene3D" id="1.10.10.10">
    <property type="entry name" value="Winged helix-like DNA-binding domain superfamily/Winged helix DNA-binding domain"/>
    <property type="match status" value="1"/>
</dbReference>
<dbReference type="Gene3D" id="3.30.70.1450">
    <property type="entry name" value="Regulator of K+ conductance, C-terminal domain"/>
    <property type="match status" value="1"/>
</dbReference>
<feature type="coiled-coil region" evidence="4">
    <location>
        <begin position="91"/>
        <end position="125"/>
    </location>
</feature>
<evidence type="ECO:0000256" key="4">
    <source>
        <dbReference type="SAM" id="Coils"/>
    </source>
</evidence>
<comment type="caution">
    <text evidence="7">The sequence shown here is derived from an EMBL/GenBank/DDBJ whole genome shotgun (WGS) entry which is preliminary data.</text>
</comment>
<dbReference type="Pfam" id="PF02080">
    <property type="entry name" value="TrkA_C"/>
    <property type="match status" value="1"/>
</dbReference>
<dbReference type="PROSITE" id="PS51202">
    <property type="entry name" value="RCK_C"/>
    <property type="match status" value="1"/>
</dbReference>
<feature type="domain" description="RCK C-terminal" evidence="6">
    <location>
        <begin position="121"/>
        <end position="206"/>
    </location>
</feature>
<keyword evidence="8" id="KW-1185">Reference proteome</keyword>
<dbReference type="InterPro" id="IPR036721">
    <property type="entry name" value="RCK_C_sf"/>
</dbReference>
<dbReference type="GO" id="GO:0003677">
    <property type="term" value="F:DNA binding"/>
    <property type="evidence" value="ECO:0007669"/>
    <property type="project" value="UniProtKB-KW"/>
</dbReference>
<dbReference type="Pfam" id="PF00392">
    <property type="entry name" value="GntR"/>
    <property type="match status" value="1"/>
</dbReference>
<name>A0A6L5Y9E2_9BACT</name>
<accession>A0A6L5Y9E2</accession>
<dbReference type="AlphaFoldDB" id="A0A6L5Y9E2"/>
<dbReference type="InterPro" id="IPR036388">
    <property type="entry name" value="WH-like_DNA-bd_sf"/>
</dbReference>
<feature type="domain" description="HTH gntR-type" evidence="5">
    <location>
        <begin position="7"/>
        <end position="75"/>
    </location>
</feature>
<evidence type="ECO:0000259" key="5">
    <source>
        <dbReference type="PROSITE" id="PS50949"/>
    </source>
</evidence>
<reference evidence="7 8" key="1">
    <citation type="submission" date="2019-08" db="EMBL/GenBank/DDBJ databases">
        <title>In-depth cultivation of the pig gut microbiome towards novel bacterial diversity and tailored functional studies.</title>
        <authorList>
            <person name="Wylensek D."/>
            <person name="Hitch T.C.A."/>
            <person name="Clavel T."/>
        </authorList>
    </citation>
    <scope>NUCLEOTIDE SEQUENCE [LARGE SCALE GENOMIC DNA]</scope>
    <source>
        <strain evidence="7 8">SM-530-WT-4B</strain>
    </source>
</reference>
<dbReference type="InterPro" id="IPR000524">
    <property type="entry name" value="Tscrpt_reg_HTH_GntR"/>
</dbReference>
<dbReference type="Proteomes" id="UP000473699">
    <property type="component" value="Unassembled WGS sequence"/>
</dbReference>
<gene>
    <name evidence="7" type="ORF">FYJ74_02430</name>
</gene>
<dbReference type="GO" id="GO:0008324">
    <property type="term" value="F:monoatomic cation transmembrane transporter activity"/>
    <property type="evidence" value="ECO:0007669"/>
    <property type="project" value="InterPro"/>
</dbReference>
<evidence type="ECO:0000256" key="1">
    <source>
        <dbReference type="ARBA" id="ARBA00023015"/>
    </source>
</evidence>
<proteinExistence type="predicted"/>
<evidence type="ECO:0000313" key="8">
    <source>
        <dbReference type="Proteomes" id="UP000473699"/>
    </source>
</evidence>
<dbReference type="GO" id="GO:0003700">
    <property type="term" value="F:DNA-binding transcription factor activity"/>
    <property type="evidence" value="ECO:0007669"/>
    <property type="project" value="InterPro"/>
</dbReference>
<evidence type="ECO:0000256" key="3">
    <source>
        <dbReference type="ARBA" id="ARBA00023163"/>
    </source>
</evidence>
<dbReference type="RefSeq" id="WP_154528021.1">
    <property type="nucleotide sequence ID" value="NZ_JAXDZJ010000139.1"/>
</dbReference>
<keyword evidence="4" id="KW-0175">Coiled coil</keyword>
<dbReference type="GO" id="GO:0006813">
    <property type="term" value="P:potassium ion transport"/>
    <property type="evidence" value="ECO:0007669"/>
    <property type="project" value="InterPro"/>
</dbReference>
<evidence type="ECO:0000256" key="2">
    <source>
        <dbReference type="ARBA" id="ARBA00023125"/>
    </source>
</evidence>
<dbReference type="PROSITE" id="PS50949">
    <property type="entry name" value="HTH_GNTR"/>
    <property type="match status" value="1"/>
</dbReference>
<keyword evidence="3" id="KW-0804">Transcription</keyword>